<reference evidence="1 2" key="1">
    <citation type="journal article" date="2014" name="Genome Announc.">
        <title>Draft genome sequence of Sclerotinia borealis, a psychrophilic plant pathogenic fungus.</title>
        <authorList>
            <person name="Mardanov A.V."/>
            <person name="Beletsky A.V."/>
            <person name="Kadnikov V.V."/>
            <person name="Ignatov A.N."/>
            <person name="Ravin N.V."/>
        </authorList>
    </citation>
    <scope>NUCLEOTIDE SEQUENCE [LARGE SCALE GENOMIC DNA]</scope>
    <source>
        <strain evidence="2">F-4157</strain>
    </source>
</reference>
<dbReference type="Pfam" id="PF07426">
    <property type="entry name" value="Dynactin_p22"/>
    <property type="match status" value="1"/>
</dbReference>
<dbReference type="InterPro" id="IPR009991">
    <property type="entry name" value="DCTN3"/>
</dbReference>
<dbReference type="GO" id="GO:0005869">
    <property type="term" value="C:dynactin complex"/>
    <property type="evidence" value="ECO:0007669"/>
    <property type="project" value="InterPro"/>
</dbReference>
<protein>
    <recommendedName>
        <fullName evidence="3">Nuclear distribution protein RO10</fullName>
    </recommendedName>
</protein>
<dbReference type="AlphaFoldDB" id="W9CX38"/>
<name>W9CX38_SCLBF</name>
<sequence length="209" mass="23365">MDNTFDKTASETIDLLEARLRRIEYSVCGHIDTTSITSSDVSISAYERLADLEHILHGLASKSRVIQDLLKLHARYPDLFQSIDPDQLPTTLDTSSILSIVLASASSYPSTASRLTSILDMPIPSAELSAQLINLQPRIAKVEALQVAQNADLSALRQRTAAAIQRWYTVDVLRTGESWAELEERVQQVEQKVRRATLMKRLDDDMAQE</sequence>
<dbReference type="GO" id="GO:0061640">
    <property type="term" value="P:cytoskeleton-dependent cytokinesis"/>
    <property type="evidence" value="ECO:0007669"/>
    <property type="project" value="InterPro"/>
</dbReference>
<evidence type="ECO:0000313" key="1">
    <source>
        <dbReference type="EMBL" id="ESZ99214.1"/>
    </source>
</evidence>
<accession>W9CX38</accession>
<organism evidence="1 2">
    <name type="scientific">Sclerotinia borealis (strain F-4128)</name>
    <dbReference type="NCBI Taxonomy" id="1432307"/>
    <lineage>
        <taxon>Eukaryota</taxon>
        <taxon>Fungi</taxon>
        <taxon>Dikarya</taxon>
        <taxon>Ascomycota</taxon>
        <taxon>Pezizomycotina</taxon>
        <taxon>Leotiomycetes</taxon>
        <taxon>Helotiales</taxon>
        <taxon>Sclerotiniaceae</taxon>
        <taxon>Sclerotinia</taxon>
    </lineage>
</organism>
<dbReference type="Proteomes" id="UP000019487">
    <property type="component" value="Unassembled WGS sequence"/>
</dbReference>
<dbReference type="OrthoDB" id="5403729at2759"/>
<evidence type="ECO:0000313" key="2">
    <source>
        <dbReference type="Proteomes" id="UP000019487"/>
    </source>
</evidence>
<evidence type="ECO:0008006" key="3">
    <source>
        <dbReference type="Google" id="ProtNLM"/>
    </source>
</evidence>
<dbReference type="EMBL" id="AYSA01000018">
    <property type="protein sequence ID" value="ESZ99214.1"/>
    <property type="molecule type" value="Genomic_DNA"/>
</dbReference>
<proteinExistence type="predicted"/>
<comment type="caution">
    <text evidence="1">The sequence shown here is derived from an EMBL/GenBank/DDBJ whole genome shotgun (WGS) entry which is preliminary data.</text>
</comment>
<dbReference type="HOGENOM" id="CLU_091042_1_0_1"/>
<keyword evidence="2" id="KW-1185">Reference proteome</keyword>
<gene>
    <name evidence="1" type="ORF">SBOR_0421</name>
</gene>